<evidence type="ECO:0000259" key="12">
    <source>
        <dbReference type="PROSITE" id="PS50948"/>
    </source>
</evidence>
<evidence type="ECO:0000256" key="8">
    <source>
        <dbReference type="ARBA" id="ARBA00047899"/>
    </source>
</evidence>
<dbReference type="Proteomes" id="UP000324897">
    <property type="component" value="Chromosome 3"/>
</dbReference>
<organism evidence="13 14">
    <name type="scientific">Eragrostis curvula</name>
    <name type="common">weeping love grass</name>
    <dbReference type="NCBI Taxonomy" id="38414"/>
    <lineage>
        <taxon>Eukaryota</taxon>
        <taxon>Viridiplantae</taxon>
        <taxon>Streptophyta</taxon>
        <taxon>Embryophyta</taxon>
        <taxon>Tracheophyta</taxon>
        <taxon>Spermatophyta</taxon>
        <taxon>Magnoliopsida</taxon>
        <taxon>Liliopsida</taxon>
        <taxon>Poales</taxon>
        <taxon>Poaceae</taxon>
        <taxon>PACMAD clade</taxon>
        <taxon>Chloridoideae</taxon>
        <taxon>Eragrostideae</taxon>
        <taxon>Eragrostidinae</taxon>
        <taxon>Eragrostis</taxon>
    </lineage>
</organism>
<dbReference type="Pfam" id="PF00024">
    <property type="entry name" value="PAN_1"/>
    <property type="match status" value="1"/>
</dbReference>
<dbReference type="SUPFAM" id="SSF51110">
    <property type="entry name" value="alpha-D-mannose-specific plant lectins"/>
    <property type="match status" value="1"/>
</dbReference>
<dbReference type="SUPFAM" id="SSF57414">
    <property type="entry name" value="Hairpin loop containing domain-like"/>
    <property type="match status" value="1"/>
</dbReference>
<proteinExistence type="predicted"/>
<feature type="transmembrane region" description="Helical" evidence="10">
    <location>
        <begin position="97"/>
        <end position="115"/>
    </location>
</feature>
<keyword evidence="5 10" id="KW-1133">Transmembrane helix</keyword>
<dbReference type="OrthoDB" id="619632at2759"/>
<dbReference type="InterPro" id="IPR001480">
    <property type="entry name" value="Bulb-type_lectin_dom"/>
</dbReference>
<dbReference type="PROSITE" id="PS50948">
    <property type="entry name" value="PAN"/>
    <property type="match status" value="1"/>
</dbReference>
<dbReference type="SMART" id="SM00108">
    <property type="entry name" value="B_lectin"/>
    <property type="match status" value="1"/>
</dbReference>
<keyword evidence="14" id="KW-1185">Reference proteome</keyword>
<evidence type="ECO:0000256" key="10">
    <source>
        <dbReference type="SAM" id="Phobius"/>
    </source>
</evidence>
<evidence type="ECO:0000256" key="4">
    <source>
        <dbReference type="ARBA" id="ARBA00022729"/>
    </source>
</evidence>
<dbReference type="GO" id="GO:0004674">
    <property type="term" value="F:protein serine/threonine kinase activity"/>
    <property type="evidence" value="ECO:0007669"/>
    <property type="project" value="UniProtKB-EC"/>
</dbReference>
<keyword evidence="7" id="KW-0675">Receptor</keyword>
<reference evidence="13 14" key="1">
    <citation type="journal article" date="2019" name="Sci. Rep.">
        <title>A high-quality genome of Eragrostis curvula grass provides insights into Poaceae evolution and supports new strategies to enhance forage quality.</title>
        <authorList>
            <person name="Carballo J."/>
            <person name="Santos B.A.C.M."/>
            <person name="Zappacosta D."/>
            <person name="Garbus I."/>
            <person name="Selva J.P."/>
            <person name="Gallo C.A."/>
            <person name="Diaz A."/>
            <person name="Albertini E."/>
            <person name="Caccamo M."/>
            <person name="Echenique V."/>
        </authorList>
    </citation>
    <scope>NUCLEOTIDE SEQUENCE [LARGE SCALE GENOMIC DNA]</scope>
    <source>
        <strain evidence="14">cv. Victoria</strain>
        <tissue evidence="13">Leaf</tissue>
    </source>
</reference>
<evidence type="ECO:0000256" key="2">
    <source>
        <dbReference type="ARBA" id="ARBA00012513"/>
    </source>
</evidence>
<feature type="transmembrane region" description="Helical" evidence="10">
    <location>
        <begin position="127"/>
        <end position="147"/>
    </location>
</feature>
<dbReference type="InterPro" id="IPR036426">
    <property type="entry name" value="Bulb-type_lectin_dom_sf"/>
</dbReference>
<keyword evidence="3 10" id="KW-0812">Transmembrane</keyword>
<protein>
    <recommendedName>
        <fullName evidence="2">non-specific serine/threonine protein kinase</fullName>
        <ecNumber evidence="2">2.7.11.1</ecNumber>
    </recommendedName>
</protein>
<dbReference type="Gene3D" id="2.90.10.10">
    <property type="entry name" value="Bulb-type lectin domain"/>
    <property type="match status" value="1"/>
</dbReference>
<dbReference type="EMBL" id="RWGY01000039">
    <property type="protein sequence ID" value="TVU07970.1"/>
    <property type="molecule type" value="Genomic_DNA"/>
</dbReference>
<sequence length="642" mass="71288">MAPVNTEMADDQQAALLRPGAPANAAAAADQQDVGFSWLTLLGFVFLTFNSAMAIYRSNGHLAAIAFVAFSYIDLVLLFICLRWYEKAAPGSPTRGNLKVAVWILTTLLTMAFSYKVAAIMPMAVKVLVWAMACATVLGGFYAFFVYKEGKVEEAWRKFDRGGPFLNLSIGLLEQNKAHIGLGQVYRSIPTQSRTDMDYDVVRPVISLPQAPPSPLSTLPMCSTHQMELSAVASTASPPMHPPAPYGLPNHLHPVYTWRSKVKLDTDGRMVLKDYNGQIVWTNNVSVSDAMQVQAQLLDTGNLIVKGKNGTILWQSFDFPTDTLLPTQSITATTKLVSTNRLLDPGRYSFHFDDQYLLSLFYYQKDISFIYWPNPNRNIWDKLRMSFNSTTGGALDRWGHFLGSDNATFTAADWGPGITRKLTLDYDGNLRLYSLNKQTECGPSHGCHFLSSAKYVVCAADMGYVYTHQYLPVCVPLVLKSSTSDRSKGCKRTINISCDAQKVRFSKLPNTDFFGNDMSVHRFVSLDYCKNICLNDCKCKGFAYWEGIGDCYPKAVLHGGATLSNLGSTGTMYIKIHKGAKVPGSVPQSQPFGSKYGPDCRSTNKYFIPDFLDMLKSSQSDSKFLYFYGFLSAAFLAEQFHN</sequence>
<evidence type="ECO:0000256" key="3">
    <source>
        <dbReference type="ARBA" id="ARBA00022692"/>
    </source>
</evidence>
<dbReference type="SMART" id="SM00473">
    <property type="entry name" value="PAN_AP"/>
    <property type="match status" value="1"/>
</dbReference>
<evidence type="ECO:0000256" key="1">
    <source>
        <dbReference type="ARBA" id="ARBA00004479"/>
    </source>
</evidence>
<feature type="transmembrane region" description="Helical" evidence="10">
    <location>
        <begin position="62"/>
        <end position="85"/>
    </location>
</feature>
<dbReference type="GO" id="GO:0051707">
    <property type="term" value="P:response to other organism"/>
    <property type="evidence" value="ECO:0007669"/>
    <property type="project" value="UniProtKB-ARBA"/>
</dbReference>
<name>A0A5J9T978_9POAL</name>
<dbReference type="InterPro" id="IPR003609">
    <property type="entry name" value="Pan_app"/>
</dbReference>
<dbReference type="Pfam" id="PF20100">
    <property type="entry name" value="DUF6490"/>
    <property type="match status" value="1"/>
</dbReference>
<comment type="caution">
    <text evidence="13">The sequence shown here is derived from an EMBL/GenBank/DDBJ whole genome shotgun (WGS) entry which is preliminary data.</text>
</comment>
<dbReference type="GO" id="GO:0016020">
    <property type="term" value="C:membrane"/>
    <property type="evidence" value="ECO:0007669"/>
    <property type="project" value="UniProtKB-SubCell"/>
</dbReference>
<evidence type="ECO:0000313" key="13">
    <source>
        <dbReference type="EMBL" id="TVU07970.1"/>
    </source>
</evidence>
<feature type="transmembrane region" description="Helical" evidence="10">
    <location>
        <begin position="36"/>
        <end position="56"/>
    </location>
</feature>
<keyword evidence="4" id="KW-0732">Signal</keyword>
<evidence type="ECO:0000256" key="7">
    <source>
        <dbReference type="ARBA" id="ARBA00023170"/>
    </source>
</evidence>
<dbReference type="PANTHER" id="PTHR47974">
    <property type="entry name" value="OS07G0415500 PROTEIN"/>
    <property type="match status" value="1"/>
</dbReference>
<comment type="subcellular location">
    <subcellularLocation>
        <location evidence="1">Membrane</location>
        <topology evidence="1">Single-pass type I membrane protein</topology>
    </subcellularLocation>
</comment>
<evidence type="ECO:0000256" key="5">
    <source>
        <dbReference type="ARBA" id="ARBA00022989"/>
    </source>
</evidence>
<evidence type="ECO:0000313" key="14">
    <source>
        <dbReference type="Proteomes" id="UP000324897"/>
    </source>
</evidence>
<dbReference type="InterPro" id="IPR045501">
    <property type="entry name" value="DUF6490"/>
</dbReference>
<evidence type="ECO:0000256" key="9">
    <source>
        <dbReference type="ARBA" id="ARBA00048679"/>
    </source>
</evidence>
<dbReference type="PANTHER" id="PTHR47974:SF4">
    <property type="entry name" value="RECEPTOR-LIKE SERINE_THREONINE-PROTEIN KINASE"/>
    <property type="match status" value="1"/>
</dbReference>
<gene>
    <name evidence="13" type="ORF">EJB05_41351</name>
</gene>
<dbReference type="Gramene" id="TVU07970">
    <property type="protein sequence ID" value="TVU07970"/>
    <property type="gene ID" value="EJB05_41351"/>
</dbReference>
<comment type="catalytic activity">
    <reaction evidence="8">
        <text>L-threonyl-[protein] + ATP = O-phospho-L-threonyl-[protein] + ADP + H(+)</text>
        <dbReference type="Rhea" id="RHEA:46608"/>
        <dbReference type="Rhea" id="RHEA-COMP:11060"/>
        <dbReference type="Rhea" id="RHEA-COMP:11605"/>
        <dbReference type="ChEBI" id="CHEBI:15378"/>
        <dbReference type="ChEBI" id="CHEBI:30013"/>
        <dbReference type="ChEBI" id="CHEBI:30616"/>
        <dbReference type="ChEBI" id="CHEBI:61977"/>
        <dbReference type="ChEBI" id="CHEBI:456216"/>
        <dbReference type="EC" id="2.7.11.1"/>
    </reaction>
</comment>
<feature type="domain" description="Bulb-type lectin" evidence="11">
    <location>
        <begin position="197"/>
        <end position="318"/>
    </location>
</feature>
<dbReference type="Pfam" id="PF01453">
    <property type="entry name" value="B_lectin"/>
    <property type="match status" value="1"/>
</dbReference>
<feature type="domain" description="Apple" evidence="12">
    <location>
        <begin position="498"/>
        <end position="578"/>
    </location>
</feature>
<dbReference type="AlphaFoldDB" id="A0A5J9T978"/>
<keyword evidence="6 10" id="KW-0472">Membrane</keyword>
<accession>A0A5J9T978</accession>
<evidence type="ECO:0000256" key="6">
    <source>
        <dbReference type="ARBA" id="ARBA00023136"/>
    </source>
</evidence>
<comment type="catalytic activity">
    <reaction evidence="9">
        <text>L-seryl-[protein] + ATP = O-phospho-L-seryl-[protein] + ADP + H(+)</text>
        <dbReference type="Rhea" id="RHEA:17989"/>
        <dbReference type="Rhea" id="RHEA-COMP:9863"/>
        <dbReference type="Rhea" id="RHEA-COMP:11604"/>
        <dbReference type="ChEBI" id="CHEBI:15378"/>
        <dbReference type="ChEBI" id="CHEBI:29999"/>
        <dbReference type="ChEBI" id="CHEBI:30616"/>
        <dbReference type="ChEBI" id="CHEBI:83421"/>
        <dbReference type="ChEBI" id="CHEBI:456216"/>
        <dbReference type="EC" id="2.7.11.1"/>
    </reaction>
</comment>
<evidence type="ECO:0000259" key="11">
    <source>
        <dbReference type="PROSITE" id="PS50927"/>
    </source>
</evidence>
<dbReference type="EC" id="2.7.11.1" evidence="2"/>
<dbReference type="PROSITE" id="PS50927">
    <property type="entry name" value="BULB_LECTIN"/>
    <property type="match status" value="1"/>
</dbReference>
<dbReference type="CDD" id="cd01098">
    <property type="entry name" value="PAN_AP_plant"/>
    <property type="match status" value="1"/>
</dbReference>